<organism evidence="2 3">
    <name type="scientific">Ignisphaera cupida</name>
    <dbReference type="NCBI Taxonomy" id="3050454"/>
    <lineage>
        <taxon>Archaea</taxon>
        <taxon>Thermoproteota</taxon>
        <taxon>Thermoprotei</taxon>
        <taxon>Desulfurococcales</taxon>
        <taxon>Desulfurococcaceae</taxon>
        <taxon>Ignisphaera</taxon>
    </lineage>
</organism>
<dbReference type="RefSeq" id="WP_285272851.1">
    <property type="nucleotide sequence ID" value="NZ_JASNVW010000001.1"/>
</dbReference>
<dbReference type="EMBL" id="JASNVW010000001">
    <property type="protein sequence ID" value="MDK6027871.1"/>
    <property type="molecule type" value="Genomic_DNA"/>
</dbReference>
<protein>
    <recommendedName>
        <fullName evidence="4">DUF4350 domain-containing protein</fullName>
    </recommendedName>
</protein>
<accession>A0ABD4Z3H9</accession>
<gene>
    <name evidence="2" type="ORF">QPL79_00630</name>
</gene>
<reference evidence="2 3" key="1">
    <citation type="submission" date="2023-05" db="EMBL/GenBank/DDBJ databases">
        <title>A new hyperthermophilic archaea 'Ignisphaera cupida' sp. nov. and description of the family 'Ignisphaeraceae' fam. nov.</title>
        <authorList>
            <person name="Podosokorskaya O.A."/>
            <person name="Elcheninov A.G."/>
            <person name="Klukina A."/>
            <person name="Merkel A.Y."/>
        </authorList>
    </citation>
    <scope>NUCLEOTIDE SEQUENCE [LARGE SCALE GENOMIC DNA]</scope>
    <source>
        <strain evidence="2 3">4213-co</strain>
    </source>
</reference>
<sequence length="253" mass="27610">MHRLIRLSKALGSVHILATVIVLAIVVSASLLYFHHWSASSSGVISAPKPSVNADANVTMAFEYIRSNFGKFVVVDGSGVLYQAMLKPLSSHGINVHRLKSLDELKLIDCPKILIIDLLDNSIANELTSSTTLPNKLHECMMNGTYVLIAYNDTRLAGEVWRKLFGTSFPYASSEITATKVWSSGKKEYVVMKRLFGIVGMTYKIDNGRLIPVGVGGHVISDAANKNIEKLVSDALEGLVVSIMNAEKEFSGR</sequence>
<feature type="transmembrane region" description="Helical" evidence="1">
    <location>
        <begin position="12"/>
        <end position="34"/>
    </location>
</feature>
<evidence type="ECO:0000256" key="1">
    <source>
        <dbReference type="SAM" id="Phobius"/>
    </source>
</evidence>
<evidence type="ECO:0000313" key="2">
    <source>
        <dbReference type="EMBL" id="MDK6027871.1"/>
    </source>
</evidence>
<evidence type="ECO:0000313" key="3">
    <source>
        <dbReference type="Proteomes" id="UP001529235"/>
    </source>
</evidence>
<evidence type="ECO:0008006" key="4">
    <source>
        <dbReference type="Google" id="ProtNLM"/>
    </source>
</evidence>
<dbReference type="Proteomes" id="UP001529235">
    <property type="component" value="Unassembled WGS sequence"/>
</dbReference>
<keyword evidence="1" id="KW-0472">Membrane</keyword>
<name>A0ABD4Z3H9_9CREN</name>
<keyword evidence="1" id="KW-0812">Transmembrane</keyword>
<proteinExistence type="predicted"/>
<keyword evidence="1" id="KW-1133">Transmembrane helix</keyword>
<dbReference type="AlphaFoldDB" id="A0ABD4Z3H9"/>
<keyword evidence="3" id="KW-1185">Reference proteome</keyword>
<comment type="caution">
    <text evidence="2">The sequence shown here is derived from an EMBL/GenBank/DDBJ whole genome shotgun (WGS) entry which is preliminary data.</text>
</comment>